<feature type="signal peptide" evidence="1">
    <location>
        <begin position="1"/>
        <end position="18"/>
    </location>
</feature>
<reference evidence="2 3" key="1">
    <citation type="submission" date="2019-05" db="EMBL/GenBank/DDBJ databases">
        <authorList>
            <person name="Zhang J.-Y."/>
            <person name="Feg X."/>
            <person name="Du Z.-J."/>
        </authorList>
    </citation>
    <scope>NUCLEOTIDE SEQUENCE [LARGE SCALE GENOMIC DNA]</scope>
    <source>
        <strain evidence="2 3">RZ26</strain>
    </source>
</reference>
<dbReference type="Pfam" id="PF11751">
    <property type="entry name" value="PorP_SprF"/>
    <property type="match status" value="1"/>
</dbReference>
<comment type="caution">
    <text evidence="2">The sequence shown here is derived from an EMBL/GenBank/DDBJ whole genome shotgun (WGS) entry which is preliminary data.</text>
</comment>
<name>A0A5S3PNR1_9FLAO</name>
<gene>
    <name evidence="2" type="ORF">FEE95_15935</name>
</gene>
<evidence type="ECO:0000313" key="2">
    <source>
        <dbReference type="EMBL" id="TMM56118.1"/>
    </source>
</evidence>
<protein>
    <submittedName>
        <fullName evidence="2">Type IX secretion system membrane protein PorP/SprF</fullName>
    </submittedName>
</protein>
<feature type="chain" id="PRO_5024287496" evidence="1">
    <location>
        <begin position="19"/>
        <end position="298"/>
    </location>
</feature>
<keyword evidence="1" id="KW-0732">Signal</keyword>
<dbReference type="NCBIfam" id="TIGR03519">
    <property type="entry name" value="T9SS_PorP_fam"/>
    <property type="match status" value="1"/>
</dbReference>
<accession>A0A5S3PNR1</accession>
<dbReference type="AlphaFoldDB" id="A0A5S3PNR1"/>
<dbReference type="OrthoDB" id="1114455at2"/>
<organism evidence="2 3">
    <name type="scientific">Maribacter algarum</name>
    <name type="common">ex Zhang et al. 2020</name>
    <dbReference type="NCBI Taxonomy" id="2578118"/>
    <lineage>
        <taxon>Bacteria</taxon>
        <taxon>Pseudomonadati</taxon>
        <taxon>Bacteroidota</taxon>
        <taxon>Flavobacteriia</taxon>
        <taxon>Flavobacteriales</taxon>
        <taxon>Flavobacteriaceae</taxon>
        <taxon>Maribacter</taxon>
    </lineage>
</organism>
<keyword evidence="3" id="KW-1185">Reference proteome</keyword>
<dbReference type="RefSeq" id="WP_138658985.1">
    <property type="nucleotide sequence ID" value="NZ_VATY01000003.1"/>
</dbReference>
<dbReference type="InterPro" id="IPR019861">
    <property type="entry name" value="PorP/SprF_Bacteroidetes"/>
</dbReference>
<dbReference type="Proteomes" id="UP000310314">
    <property type="component" value="Unassembled WGS sequence"/>
</dbReference>
<sequence length="298" mass="33039">MKKIIAILIFFVATAAGAQQLPQFTQYVYNTMSVNPAYAGSRETLNITGLHRNQWAGIEGNPTTSTLSIHSPVKYSRVGLGLSYINDNLGDESTNYVYANVSYTVPLSRTVNMSFGLNGGVTNYDLNTPDINDPFFSEGFTQWNPNFGAGIYVSSRMWYIGLSSPRLLNTDLNQGEFAAIERNSYYTIGGIVFDVGRDTKFKTTAIAKITNGAPATYDVTGSFLFFDKLWLGASYRFNDADSFGVLADYQISNSFRLGYAYDLPTSDIRPYTGGTHEIILIYELPIKRLGGIKSPRFF</sequence>
<evidence type="ECO:0000256" key="1">
    <source>
        <dbReference type="SAM" id="SignalP"/>
    </source>
</evidence>
<dbReference type="EMBL" id="VATY01000003">
    <property type="protein sequence ID" value="TMM56118.1"/>
    <property type="molecule type" value="Genomic_DNA"/>
</dbReference>
<evidence type="ECO:0000313" key="3">
    <source>
        <dbReference type="Proteomes" id="UP000310314"/>
    </source>
</evidence>
<proteinExistence type="predicted"/>